<evidence type="ECO:0000313" key="2">
    <source>
        <dbReference type="Proteomes" id="UP000762676"/>
    </source>
</evidence>
<gene>
    <name evidence="1" type="ORF">ElyMa_005348300</name>
</gene>
<dbReference type="Proteomes" id="UP000762676">
    <property type="component" value="Unassembled WGS sequence"/>
</dbReference>
<accession>A0AAV4EAV6</accession>
<dbReference type="EMBL" id="BMAT01010642">
    <property type="protein sequence ID" value="GFR57869.1"/>
    <property type="molecule type" value="Genomic_DNA"/>
</dbReference>
<reference evidence="1 2" key="1">
    <citation type="journal article" date="2021" name="Elife">
        <title>Chloroplast acquisition without the gene transfer in kleptoplastic sea slugs, Plakobranchus ocellatus.</title>
        <authorList>
            <person name="Maeda T."/>
            <person name="Takahashi S."/>
            <person name="Yoshida T."/>
            <person name="Shimamura S."/>
            <person name="Takaki Y."/>
            <person name="Nagai Y."/>
            <person name="Toyoda A."/>
            <person name="Suzuki Y."/>
            <person name="Arimoto A."/>
            <person name="Ishii H."/>
            <person name="Satoh N."/>
            <person name="Nishiyama T."/>
            <person name="Hasebe M."/>
            <person name="Maruyama T."/>
            <person name="Minagawa J."/>
            <person name="Obokata J."/>
            <person name="Shigenobu S."/>
        </authorList>
    </citation>
    <scope>NUCLEOTIDE SEQUENCE [LARGE SCALE GENOMIC DNA]</scope>
</reference>
<protein>
    <recommendedName>
        <fullName evidence="3">Reverse transcriptase Ty1/copia-type domain-containing protein</fullName>
    </recommendedName>
</protein>
<sequence length="141" mass="15845">MFAGSKLLAQCDAHIGYGGTMVLLMYINDTLIRHSDEELGIQITSAGAPHGGYQTMLLTAERMSPTLNRMIIGCFSYDIAAFPNKHFQCHNLDELCHVTEPIRVICKAMVDWSIDLHIYTLTKYLKGFQLLTLFTKKVTMA</sequence>
<evidence type="ECO:0008006" key="3">
    <source>
        <dbReference type="Google" id="ProtNLM"/>
    </source>
</evidence>
<name>A0AAV4EAV6_9GAST</name>
<organism evidence="1 2">
    <name type="scientific">Elysia marginata</name>
    <dbReference type="NCBI Taxonomy" id="1093978"/>
    <lineage>
        <taxon>Eukaryota</taxon>
        <taxon>Metazoa</taxon>
        <taxon>Spiralia</taxon>
        <taxon>Lophotrochozoa</taxon>
        <taxon>Mollusca</taxon>
        <taxon>Gastropoda</taxon>
        <taxon>Heterobranchia</taxon>
        <taxon>Euthyneura</taxon>
        <taxon>Panpulmonata</taxon>
        <taxon>Sacoglossa</taxon>
        <taxon>Placobranchoidea</taxon>
        <taxon>Plakobranchidae</taxon>
        <taxon>Elysia</taxon>
    </lineage>
</organism>
<proteinExistence type="predicted"/>
<comment type="caution">
    <text evidence="1">The sequence shown here is derived from an EMBL/GenBank/DDBJ whole genome shotgun (WGS) entry which is preliminary data.</text>
</comment>
<dbReference type="AlphaFoldDB" id="A0AAV4EAV6"/>
<evidence type="ECO:0000313" key="1">
    <source>
        <dbReference type="EMBL" id="GFR57869.1"/>
    </source>
</evidence>
<keyword evidence="2" id="KW-1185">Reference proteome</keyword>